<keyword evidence="2" id="KW-0378">Hydrolase</keyword>
<dbReference type="InterPro" id="IPR052553">
    <property type="entry name" value="CbiG_hydrolase"/>
</dbReference>
<feature type="domain" description="CobE/GbiG C-terminal" evidence="1">
    <location>
        <begin position="2"/>
        <end position="122"/>
    </location>
</feature>
<keyword evidence="3" id="KW-1185">Reference proteome</keyword>
<evidence type="ECO:0000259" key="1">
    <source>
        <dbReference type="Pfam" id="PF01890"/>
    </source>
</evidence>
<dbReference type="PANTHER" id="PTHR37477">
    <property type="entry name" value="COBALT-PRECORRIN-5A HYDROLASE"/>
    <property type="match status" value="1"/>
</dbReference>
<dbReference type="InterPro" id="IPR002750">
    <property type="entry name" value="CobE/GbiG_C"/>
</dbReference>
<name>A0A4R3MLA4_9HYPH</name>
<dbReference type="GO" id="GO:0016787">
    <property type="term" value="F:hydrolase activity"/>
    <property type="evidence" value="ECO:0007669"/>
    <property type="project" value="UniProtKB-KW"/>
</dbReference>
<dbReference type="SUPFAM" id="SSF159664">
    <property type="entry name" value="CobE/GbiG C-terminal domain-like"/>
    <property type="match status" value="1"/>
</dbReference>
<dbReference type="Proteomes" id="UP000295678">
    <property type="component" value="Unassembled WGS sequence"/>
</dbReference>
<dbReference type="Pfam" id="PF01890">
    <property type="entry name" value="CbiG_C"/>
    <property type="match status" value="1"/>
</dbReference>
<protein>
    <submittedName>
        <fullName evidence="2">Cobalt-precorrin 5A hydrolase</fullName>
    </submittedName>
</protein>
<dbReference type="InterPro" id="IPR036518">
    <property type="entry name" value="CobE/GbiG_C_sf"/>
</dbReference>
<accession>A0A4R3MLA4</accession>
<dbReference type="GO" id="GO:0009236">
    <property type="term" value="P:cobalamin biosynthetic process"/>
    <property type="evidence" value="ECO:0007669"/>
    <property type="project" value="InterPro"/>
</dbReference>
<proteinExistence type="predicted"/>
<evidence type="ECO:0000313" key="2">
    <source>
        <dbReference type="EMBL" id="TCT13568.1"/>
    </source>
</evidence>
<dbReference type="PANTHER" id="PTHR37477:SF1">
    <property type="entry name" value="COBALT-PRECORRIN-5A HYDROLASE"/>
    <property type="match status" value="1"/>
</dbReference>
<dbReference type="Gene3D" id="3.30.420.180">
    <property type="entry name" value="CobE/GbiG C-terminal domain"/>
    <property type="match status" value="1"/>
</dbReference>
<evidence type="ECO:0000313" key="3">
    <source>
        <dbReference type="Proteomes" id="UP000295678"/>
    </source>
</evidence>
<comment type="caution">
    <text evidence="2">The sequence shown here is derived from an EMBL/GenBank/DDBJ whole genome shotgun (WGS) entry which is preliminary data.</text>
</comment>
<dbReference type="EMBL" id="SMAK01000001">
    <property type="protein sequence ID" value="TCT13568.1"/>
    <property type="molecule type" value="Genomic_DNA"/>
</dbReference>
<dbReference type="AlphaFoldDB" id="A0A4R3MLA4"/>
<organism evidence="2 3">
    <name type="scientific">Tepidamorphus gemmatus</name>
    <dbReference type="NCBI Taxonomy" id="747076"/>
    <lineage>
        <taxon>Bacteria</taxon>
        <taxon>Pseudomonadati</taxon>
        <taxon>Pseudomonadota</taxon>
        <taxon>Alphaproteobacteria</taxon>
        <taxon>Hyphomicrobiales</taxon>
        <taxon>Tepidamorphaceae</taxon>
        <taxon>Tepidamorphus</taxon>
    </lineage>
</organism>
<reference evidence="2 3" key="1">
    <citation type="submission" date="2019-03" db="EMBL/GenBank/DDBJ databases">
        <title>Genomic Encyclopedia of Type Strains, Phase IV (KMG-IV): sequencing the most valuable type-strain genomes for metagenomic binning, comparative biology and taxonomic classification.</title>
        <authorList>
            <person name="Goeker M."/>
        </authorList>
    </citation>
    <scope>NUCLEOTIDE SEQUENCE [LARGE SCALE GENOMIC DNA]</scope>
    <source>
        <strain evidence="2 3">DSM 19345</strain>
    </source>
</reference>
<sequence>MIVAGIGCRRGCTADEIVALVRRAMEEAGAAHCRLTALAAPSFKRDEPGLRAAADILALPLFHVGDDRLTAVQADCPTRSASALAATGQASIAEAAALAAAGPGGRLVLARIKSAAATCALAERRPR</sequence>
<gene>
    <name evidence="2" type="ORF">EDC22_101436</name>
</gene>